<keyword evidence="7 11" id="KW-0808">Transferase</keyword>
<dbReference type="Proteomes" id="UP001595953">
    <property type="component" value="Unassembled WGS sequence"/>
</dbReference>
<evidence type="ECO:0000256" key="6">
    <source>
        <dbReference type="ARBA" id="ARBA00022676"/>
    </source>
</evidence>
<dbReference type="SUPFAM" id="SSF53756">
    <property type="entry name" value="UDP-Glycosyltransferase/glycogen phosphorylase"/>
    <property type="match status" value="1"/>
</dbReference>
<evidence type="ECO:0000256" key="8">
    <source>
        <dbReference type="ARBA" id="ARBA00023098"/>
    </source>
</evidence>
<evidence type="ECO:0000256" key="3">
    <source>
        <dbReference type="ARBA" id="ARBA00020902"/>
    </source>
</evidence>
<keyword evidence="12" id="KW-1185">Reference proteome</keyword>
<dbReference type="Pfam" id="PF02684">
    <property type="entry name" value="LpxB"/>
    <property type="match status" value="1"/>
</dbReference>
<evidence type="ECO:0000256" key="1">
    <source>
        <dbReference type="ARBA" id="ARBA00002056"/>
    </source>
</evidence>
<protein>
    <recommendedName>
        <fullName evidence="3 10">Lipid-A-disaccharide synthase</fullName>
        <ecNumber evidence="2 10">2.4.1.182</ecNumber>
    </recommendedName>
</protein>
<organism evidence="11 12">
    <name type="scientific">Geojedonia litorea</name>
    <dbReference type="NCBI Taxonomy" id="1268269"/>
    <lineage>
        <taxon>Bacteria</taxon>
        <taxon>Pseudomonadati</taxon>
        <taxon>Bacteroidota</taxon>
        <taxon>Flavobacteriia</taxon>
        <taxon>Flavobacteriales</taxon>
        <taxon>Flavobacteriaceae</taxon>
        <taxon>Geojedonia</taxon>
    </lineage>
</organism>
<evidence type="ECO:0000313" key="12">
    <source>
        <dbReference type="Proteomes" id="UP001595953"/>
    </source>
</evidence>
<dbReference type="GO" id="GO:0008915">
    <property type="term" value="F:lipid-A-disaccharide synthase activity"/>
    <property type="evidence" value="ECO:0007669"/>
    <property type="project" value="UniProtKB-EC"/>
</dbReference>
<evidence type="ECO:0000256" key="10">
    <source>
        <dbReference type="NCBIfam" id="TIGR00215"/>
    </source>
</evidence>
<dbReference type="EC" id="2.4.1.182" evidence="2 10"/>
<evidence type="ECO:0000256" key="5">
    <source>
        <dbReference type="ARBA" id="ARBA00022556"/>
    </source>
</evidence>
<keyword evidence="6 11" id="KW-0328">Glycosyltransferase</keyword>
<dbReference type="EMBL" id="JBHSGP010000014">
    <property type="protein sequence ID" value="MFC4723361.1"/>
    <property type="molecule type" value="Genomic_DNA"/>
</dbReference>
<proteinExistence type="predicted"/>
<evidence type="ECO:0000256" key="9">
    <source>
        <dbReference type="ARBA" id="ARBA00048975"/>
    </source>
</evidence>
<reference evidence="12" key="1">
    <citation type="journal article" date="2019" name="Int. J. Syst. Evol. Microbiol.">
        <title>The Global Catalogue of Microorganisms (GCM) 10K type strain sequencing project: providing services to taxonomists for standard genome sequencing and annotation.</title>
        <authorList>
            <consortium name="The Broad Institute Genomics Platform"/>
            <consortium name="The Broad Institute Genome Sequencing Center for Infectious Disease"/>
            <person name="Wu L."/>
            <person name="Ma J."/>
        </authorList>
    </citation>
    <scope>NUCLEOTIDE SEQUENCE [LARGE SCALE GENOMIC DNA]</scope>
    <source>
        <strain evidence="12">CCUG 63682</strain>
    </source>
</reference>
<comment type="function">
    <text evidence="1">Condensation of UDP-2,3-diacylglucosamine and 2,3-diacylglucosamine-1-phosphate to form lipid A disaccharide, a precursor of lipid A, a phosphorylated glycolipid that anchors the lipopolysaccharide to the outer membrane of the cell.</text>
</comment>
<dbReference type="PANTHER" id="PTHR30372">
    <property type="entry name" value="LIPID-A-DISACCHARIDE SYNTHASE"/>
    <property type="match status" value="1"/>
</dbReference>
<accession>A0ABV9N4W0</accession>
<keyword evidence="5" id="KW-0441">Lipid A biosynthesis</keyword>
<dbReference type="NCBIfam" id="TIGR00215">
    <property type="entry name" value="lpxB"/>
    <property type="match status" value="1"/>
</dbReference>
<evidence type="ECO:0000256" key="7">
    <source>
        <dbReference type="ARBA" id="ARBA00022679"/>
    </source>
</evidence>
<dbReference type="PANTHER" id="PTHR30372:SF4">
    <property type="entry name" value="LIPID-A-DISACCHARIDE SYNTHASE, MITOCHONDRIAL-RELATED"/>
    <property type="match status" value="1"/>
</dbReference>
<dbReference type="RefSeq" id="WP_387964680.1">
    <property type="nucleotide sequence ID" value="NZ_JBHSGP010000014.1"/>
</dbReference>
<name>A0ABV9N4W0_9FLAO</name>
<keyword evidence="8" id="KW-0443">Lipid metabolism</keyword>
<evidence type="ECO:0000256" key="2">
    <source>
        <dbReference type="ARBA" id="ARBA00012687"/>
    </source>
</evidence>
<gene>
    <name evidence="11" type="primary">lpxB</name>
    <name evidence="11" type="ORF">ACFO5O_13580</name>
</gene>
<evidence type="ECO:0000256" key="4">
    <source>
        <dbReference type="ARBA" id="ARBA00022516"/>
    </source>
</evidence>
<evidence type="ECO:0000313" key="11">
    <source>
        <dbReference type="EMBL" id="MFC4723361.1"/>
    </source>
</evidence>
<comment type="catalytic activity">
    <reaction evidence="9">
        <text>a lipid X + a UDP-2-N,3-O-bis[(3R)-3-hydroxyacyl]-alpha-D-glucosamine = a lipid A disaccharide + UDP + H(+)</text>
        <dbReference type="Rhea" id="RHEA:67828"/>
        <dbReference type="ChEBI" id="CHEBI:15378"/>
        <dbReference type="ChEBI" id="CHEBI:58223"/>
        <dbReference type="ChEBI" id="CHEBI:137748"/>
        <dbReference type="ChEBI" id="CHEBI:176338"/>
        <dbReference type="ChEBI" id="CHEBI:176343"/>
        <dbReference type="EC" id="2.4.1.182"/>
    </reaction>
</comment>
<sequence length="372" mass="43095">MKYYIIAGEASGDLHGSNLMKALLLQDVNAEFRFWGGDLMQDVSETLVKHYRDLAFMGFLEVVMNISTIAKNLSFCKTDITTYNPDVIIFIDYPGFNLRIAKWAKQKGFKTHYYISPQIWAWKESRINAIKRDIDKMYVILPFEKQFYEEKHNYPVEFVGHPLIDAIANRTQVNEFEFRAEYELSDKPIIALLPGSRKQEIKKMLSIMLEVVKEFPKYQFVIAGAPSQDKSFYEPFIKIKNVAFISNRTHDLLSVSYAALVTSGTATLETALFKVPEVVCYKGSWLSYQIGKRLVKHIKFISLVNLIMDKEVVSELIQSEFNPQRLKQELELILDDYERTKFFLNYYELEKKLGGKGASEKTAKLIFKSLKV</sequence>
<keyword evidence="4" id="KW-0444">Lipid biosynthesis</keyword>
<dbReference type="InterPro" id="IPR003835">
    <property type="entry name" value="Glyco_trans_19"/>
</dbReference>
<comment type="caution">
    <text evidence="11">The sequence shown here is derived from an EMBL/GenBank/DDBJ whole genome shotgun (WGS) entry which is preliminary data.</text>
</comment>